<evidence type="ECO:0000259" key="10">
    <source>
        <dbReference type="Pfam" id="PF00759"/>
    </source>
</evidence>
<sequence>YSASHTVRYIPGGYISGGDAAYRHQCVSDRRHDQCPRPRPAGGLVEAEMCEVITIIKEAEGTYGGNFTSETLLPINGLDVIITFDKSLEEVTYVNGDVEKIDDTHFRILNSEFYETGSYVEFTFEVTFSGSARPDVVGVELNEQDACDGQLQWTTVAPYTNPCEATGMGKYDYAQALCMGILFYEAQRSGKLPEDQRVQPWRWDSAMDDGADVGHDLAGGYYDAGDHVKFGFPMAFTATALAWGLIDFAEGYEAAGQTDYGRAAVKWATDYFLKAHTAEYELYGQVGQGDLDHAFWGRPEDMHMPRPSWKIDREAPGTELACETAAALAAASLVFKKANPDYSAEMLEVAKELYAFGDEHRLEYHKSITDAEHYYKSWSGYGDELLWGALWLYRATGDDTYLTKAQEAWDEFNLAYGGSYGWDDKKAGCYALGMMLDSQNTMYETAFNSFLKYNKKDAQYTPGGLLFLGDWGSLRSAANVAFLTYWAAKYGEPAEADANREWAEGQINYMLGSFSHSFVLGFGVDPPSRPHHRSSSCPIPPESCIKDNWGYAHPGPNFHTLYGALVGGPAEDDTYTDIRGDYIHNEVACDYNAAFVGALAAAAEMCEVVTIIKESQNTYDGNFTSETLVPIEGLDVILTFDSPVDSMAFWDGAITRIDDTHYEITNTKFFETGSYVVFHFQVMYKGSTRPDIISVELNGQESCDGQLQWTTVAPYTNPCEATGMEKYDYAQALCMAILFYEAQRSGKLPEDQRVQPWRWDSAMDDGADVGHDLTGGYYDGQTDYGRAAVKWATDYFLKAHTAEYELYGQAGNGEADHDFWGRPEDMHMPRPSYKIDKDAPGTELACETAAALVAASIIFKVLRRLIDPTLPPASYDIELFMA</sequence>
<keyword evidence="6 8" id="KW-0326">Glycosidase</keyword>
<dbReference type="SUPFAM" id="SSF48208">
    <property type="entry name" value="Six-hairpin glycosidases"/>
    <property type="match status" value="2"/>
</dbReference>
<evidence type="ECO:0000256" key="6">
    <source>
        <dbReference type="ARBA" id="ARBA00023295"/>
    </source>
</evidence>
<keyword evidence="4 9" id="KW-0136">Cellulose degradation</keyword>
<feature type="active site" evidence="8">
    <location>
        <position position="577"/>
    </location>
</feature>
<keyword evidence="12" id="KW-1185">Reference proteome</keyword>
<dbReference type="EC" id="3.2.1.4" evidence="9"/>
<keyword evidence="7 8" id="KW-0624">Polysaccharide degradation</keyword>
<dbReference type="InterPro" id="IPR033126">
    <property type="entry name" value="Glyco_hydro_9_Asp/Glu_AS"/>
</dbReference>
<keyword evidence="5 8" id="KW-0119">Carbohydrate metabolism</keyword>
<dbReference type="InterPro" id="IPR001701">
    <property type="entry name" value="Glyco_hydro_9"/>
</dbReference>
<dbReference type="GO" id="GO:0030245">
    <property type="term" value="P:cellulose catabolic process"/>
    <property type="evidence" value="ECO:0007669"/>
    <property type="project" value="UniProtKB-KW"/>
</dbReference>
<dbReference type="GO" id="GO:0008810">
    <property type="term" value="F:cellulase activity"/>
    <property type="evidence" value="ECO:0007669"/>
    <property type="project" value="UniProtKB-EC"/>
</dbReference>
<dbReference type="Gene3D" id="1.50.10.10">
    <property type="match status" value="2"/>
</dbReference>
<dbReference type="PROSITE" id="PS00698">
    <property type="entry name" value="GH9_3"/>
    <property type="match status" value="1"/>
</dbReference>
<accession>A0A8J5K4J3</accession>
<dbReference type="EMBL" id="JAHLQT010021643">
    <property type="protein sequence ID" value="KAG7167414.1"/>
    <property type="molecule type" value="Genomic_DNA"/>
</dbReference>
<protein>
    <recommendedName>
        <fullName evidence="9">Endoglucanase</fullName>
        <ecNumber evidence="9">3.2.1.4</ecNumber>
    </recommendedName>
</protein>
<organism evidence="11 12">
    <name type="scientific">Homarus americanus</name>
    <name type="common">American lobster</name>
    <dbReference type="NCBI Taxonomy" id="6706"/>
    <lineage>
        <taxon>Eukaryota</taxon>
        <taxon>Metazoa</taxon>
        <taxon>Ecdysozoa</taxon>
        <taxon>Arthropoda</taxon>
        <taxon>Crustacea</taxon>
        <taxon>Multicrustacea</taxon>
        <taxon>Malacostraca</taxon>
        <taxon>Eumalacostraca</taxon>
        <taxon>Eucarida</taxon>
        <taxon>Decapoda</taxon>
        <taxon>Pleocyemata</taxon>
        <taxon>Astacidea</taxon>
        <taxon>Nephropoidea</taxon>
        <taxon>Nephropidae</taxon>
        <taxon>Homarus</taxon>
    </lineage>
</organism>
<feature type="non-terminal residue" evidence="11">
    <location>
        <position position="882"/>
    </location>
</feature>
<feature type="domain" description="Glycoside hydrolase family 9" evidence="10">
    <location>
        <begin position="173"/>
        <end position="599"/>
    </location>
</feature>
<evidence type="ECO:0000256" key="2">
    <source>
        <dbReference type="ARBA" id="ARBA00007072"/>
    </source>
</evidence>
<evidence type="ECO:0000313" key="11">
    <source>
        <dbReference type="EMBL" id="KAG7167414.1"/>
    </source>
</evidence>
<dbReference type="InterPro" id="IPR012341">
    <property type="entry name" value="6hp_glycosidase-like_sf"/>
</dbReference>
<evidence type="ECO:0000256" key="4">
    <source>
        <dbReference type="ARBA" id="ARBA00023001"/>
    </source>
</evidence>
<comment type="catalytic activity">
    <reaction evidence="1 9">
        <text>Endohydrolysis of (1-&gt;4)-beta-D-glucosidic linkages in cellulose, lichenin and cereal beta-D-glucans.</text>
        <dbReference type="EC" id="3.2.1.4"/>
    </reaction>
</comment>
<proteinExistence type="inferred from homology"/>
<evidence type="ECO:0000256" key="9">
    <source>
        <dbReference type="RuleBase" id="RU361166"/>
    </source>
</evidence>
<dbReference type="AlphaFoldDB" id="A0A8J5K4J3"/>
<gene>
    <name evidence="11" type="primary">celD-L4</name>
    <name evidence="11" type="ORF">Hamer_G012867</name>
</gene>
<evidence type="ECO:0000256" key="8">
    <source>
        <dbReference type="PROSITE-ProRule" id="PRU10060"/>
    </source>
</evidence>
<feature type="non-terminal residue" evidence="11">
    <location>
        <position position="1"/>
    </location>
</feature>
<evidence type="ECO:0000256" key="3">
    <source>
        <dbReference type="ARBA" id="ARBA00022801"/>
    </source>
</evidence>
<feature type="active site" evidence="8">
    <location>
        <position position="586"/>
    </location>
</feature>
<reference evidence="11" key="1">
    <citation type="journal article" date="2021" name="Sci. Adv.">
        <title>The American lobster genome reveals insights on longevity, neural, and immune adaptations.</title>
        <authorList>
            <person name="Polinski J.M."/>
            <person name="Zimin A.V."/>
            <person name="Clark K.F."/>
            <person name="Kohn A.B."/>
            <person name="Sadowski N."/>
            <person name="Timp W."/>
            <person name="Ptitsyn A."/>
            <person name="Khanna P."/>
            <person name="Romanova D.Y."/>
            <person name="Williams P."/>
            <person name="Greenwood S.J."/>
            <person name="Moroz L.L."/>
            <person name="Walt D.R."/>
            <person name="Bodnar A.G."/>
        </authorList>
    </citation>
    <scope>NUCLEOTIDE SEQUENCE</scope>
    <source>
        <strain evidence="11">GMGI-L3</strain>
    </source>
</reference>
<evidence type="ECO:0000313" key="12">
    <source>
        <dbReference type="Proteomes" id="UP000747542"/>
    </source>
</evidence>
<dbReference type="Proteomes" id="UP000747542">
    <property type="component" value="Unassembled WGS sequence"/>
</dbReference>
<comment type="similarity">
    <text evidence="2 8 9">Belongs to the glycosyl hydrolase 9 (cellulase E) family.</text>
</comment>
<evidence type="ECO:0000256" key="1">
    <source>
        <dbReference type="ARBA" id="ARBA00000966"/>
    </source>
</evidence>
<comment type="caution">
    <text evidence="11">The sequence shown here is derived from an EMBL/GenBank/DDBJ whole genome shotgun (WGS) entry which is preliminary data.</text>
</comment>
<dbReference type="PANTHER" id="PTHR22298">
    <property type="entry name" value="ENDO-1,4-BETA-GLUCANASE"/>
    <property type="match status" value="1"/>
</dbReference>
<name>A0A8J5K4J3_HOMAM</name>
<dbReference type="Pfam" id="PF00759">
    <property type="entry name" value="Glyco_hydro_9"/>
    <property type="match status" value="2"/>
</dbReference>
<evidence type="ECO:0000256" key="7">
    <source>
        <dbReference type="ARBA" id="ARBA00023326"/>
    </source>
</evidence>
<keyword evidence="3 8" id="KW-0378">Hydrolase</keyword>
<feature type="domain" description="Glycoside hydrolase family 9" evidence="10">
    <location>
        <begin position="780"/>
        <end position="860"/>
    </location>
</feature>
<evidence type="ECO:0000256" key="5">
    <source>
        <dbReference type="ARBA" id="ARBA00023277"/>
    </source>
</evidence>
<dbReference type="InterPro" id="IPR008928">
    <property type="entry name" value="6-hairpin_glycosidase_sf"/>
</dbReference>